<dbReference type="Proteomes" id="UP000488506">
    <property type="component" value="Unassembled WGS sequence"/>
</dbReference>
<dbReference type="GO" id="GO:0016787">
    <property type="term" value="F:hydrolase activity"/>
    <property type="evidence" value="ECO:0007669"/>
    <property type="project" value="UniProtKB-KW"/>
</dbReference>
<gene>
    <name evidence="2" type="ORF">FD145_1616</name>
</gene>
<dbReference type="GO" id="GO:0016020">
    <property type="term" value="C:membrane"/>
    <property type="evidence" value="ECO:0007669"/>
    <property type="project" value="TreeGrafter"/>
</dbReference>
<protein>
    <submittedName>
        <fullName evidence="2">Pimelyl-acyl-carrier protein methyl ester esterase</fullName>
    </submittedName>
</protein>
<dbReference type="AlphaFoldDB" id="A0A833KZG2"/>
<comment type="caution">
    <text evidence="2">The sequence shown here is derived from an EMBL/GenBank/DDBJ whole genome shotgun (WGS) entry which is preliminary data.</text>
</comment>
<evidence type="ECO:0000256" key="1">
    <source>
        <dbReference type="ARBA" id="ARBA00022801"/>
    </source>
</evidence>
<proteinExistence type="predicted"/>
<dbReference type="InterPro" id="IPR029058">
    <property type="entry name" value="AB_hydrolase_fold"/>
</dbReference>
<evidence type="ECO:0000313" key="2">
    <source>
        <dbReference type="EMBL" id="KAF0132607.1"/>
    </source>
</evidence>
<dbReference type="EMBL" id="WPAF01000050">
    <property type="protein sequence ID" value="KAF0132607.1"/>
    <property type="molecule type" value="Genomic_DNA"/>
</dbReference>
<keyword evidence="1" id="KW-0378">Hydrolase</keyword>
<organism evidence="2 3">
    <name type="scientific">Candidatus Saganbacteria bacterium</name>
    <dbReference type="NCBI Taxonomy" id="2575572"/>
    <lineage>
        <taxon>Bacteria</taxon>
        <taxon>Bacillati</taxon>
        <taxon>Saganbacteria</taxon>
    </lineage>
</organism>
<dbReference type="PANTHER" id="PTHR43798:SF31">
    <property type="entry name" value="AB HYDROLASE SUPERFAMILY PROTEIN YCLE"/>
    <property type="match status" value="1"/>
</dbReference>
<evidence type="ECO:0000313" key="3">
    <source>
        <dbReference type="Proteomes" id="UP000488506"/>
    </source>
</evidence>
<dbReference type="PANTHER" id="PTHR43798">
    <property type="entry name" value="MONOACYLGLYCEROL LIPASE"/>
    <property type="match status" value="1"/>
</dbReference>
<dbReference type="Gene3D" id="3.40.50.1820">
    <property type="entry name" value="alpha/beta hydrolase"/>
    <property type="match status" value="1"/>
</dbReference>
<accession>A0A833KZG2</accession>
<dbReference type="SUPFAM" id="SSF53474">
    <property type="entry name" value="alpha/beta-Hydrolases"/>
    <property type="match status" value="1"/>
</dbReference>
<reference evidence="2 3" key="1">
    <citation type="submission" date="2019-12" db="EMBL/GenBank/DDBJ databases">
        <authorList>
            <person name="Wolfe R."/>
            <person name="Danczak R."/>
            <person name="Wilkins M."/>
        </authorList>
    </citation>
    <scope>NUCLEOTIDE SEQUENCE [LARGE SCALE GENOMIC DNA]</scope>
    <source>
        <strain evidence="2">X2_MaxBin.013</strain>
    </source>
</reference>
<name>A0A833KZG2_UNCSA</name>
<dbReference type="InterPro" id="IPR050266">
    <property type="entry name" value="AB_hydrolase_sf"/>
</dbReference>
<sequence>MGLFDDVFIVGWSMGAFEAVRLYFKNKEKIKGLVLVSATPKFIKDTDYQFGISKAILKSLEKKIRHDFDEGIQYFYSLMFNGGEIHPIVKNLPMPNMEKTFSQLEELKNADIRDLSAQIEAPTLIIHGSEDKICKPESAKYMNKIIKNSKIEMFDEIAHVPFLENTDRFNSCLKGFISGQRKN</sequence>